<evidence type="ECO:0000313" key="2">
    <source>
        <dbReference type="EMBL" id="SDH31136.1"/>
    </source>
</evidence>
<dbReference type="InterPro" id="IPR041581">
    <property type="entry name" value="Glyoxalase_6"/>
</dbReference>
<dbReference type="Proteomes" id="UP000199623">
    <property type="component" value="Unassembled WGS sequence"/>
</dbReference>
<dbReference type="OrthoDB" id="3295209at2"/>
<dbReference type="Gene3D" id="3.10.180.10">
    <property type="entry name" value="2,3-Dihydroxybiphenyl 1,2-Dioxygenase, domain 1"/>
    <property type="match status" value="1"/>
</dbReference>
<dbReference type="Pfam" id="PF18029">
    <property type="entry name" value="Glyoxalase_6"/>
    <property type="match status" value="1"/>
</dbReference>
<sequence length="126" mass="14183">MSRVHDIVFDCRHPASLARFWAAVLDGYQVAPYDEEELQRLKEKGIDDPEDDPTVLVEAGPGQPRYFFVLVPEDKVAKNRVHLDLSADDPAAEVDRLVSLGAVAVREYEGWVQMADPEGNEFCVLR</sequence>
<accession>A0A1G8BD42</accession>
<evidence type="ECO:0000259" key="1">
    <source>
        <dbReference type="Pfam" id="PF18029"/>
    </source>
</evidence>
<name>A0A1G8BD42_9PSEU</name>
<dbReference type="RefSeq" id="WP_090058271.1">
    <property type="nucleotide sequence ID" value="NZ_FNCC01000019.1"/>
</dbReference>
<dbReference type="PANTHER" id="PTHR35908">
    <property type="entry name" value="HYPOTHETICAL FUSION PROTEIN"/>
    <property type="match status" value="1"/>
</dbReference>
<keyword evidence="3" id="KW-1185">Reference proteome</keyword>
<dbReference type="STRING" id="200378.SAMN05216553_11914"/>
<organism evidence="2 3">
    <name type="scientific">Lentzea fradiae</name>
    <dbReference type="NCBI Taxonomy" id="200378"/>
    <lineage>
        <taxon>Bacteria</taxon>
        <taxon>Bacillati</taxon>
        <taxon>Actinomycetota</taxon>
        <taxon>Actinomycetes</taxon>
        <taxon>Pseudonocardiales</taxon>
        <taxon>Pseudonocardiaceae</taxon>
        <taxon>Lentzea</taxon>
    </lineage>
</organism>
<feature type="domain" description="Glyoxalase-like" evidence="1">
    <location>
        <begin position="7"/>
        <end position="125"/>
    </location>
</feature>
<dbReference type="EMBL" id="FNCC01000019">
    <property type="protein sequence ID" value="SDH31136.1"/>
    <property type="molecule type" value="Genomic_DNA"/>
</dbReference>
<dbReference type="InterPro" id="IPR029068">
    <property type="entry name" value="Glyas_Bleomycin-R_OHBP_Dase"/>
</dbReference>
<dbReference type="SUPFAM" id="SSF54593">
    <property type="entry name" value="Glyoxalase/Bleomycin resistance protein/Dihydroxybiphenyl dioxygenase"/>
    <property type="match status" value="1"/>
</dbReference>
<dbReference type="AlphaFoldDB" id="A0A1G8BD42"/>
<gene>
    <name evidence="2" type="ORF">SAMN05216553_11914</name>
</gene>
<proteinExistence type="predicted"/>
<reference evidence="3" key="1">
    <citation type="submission" date="2016-10" db="EMBL/GenBank/DDBJ databases">
        <authorList>
            <person name="Varghese N."/>
            <person name="Submissions S."/>
        </authorList>
    </citation>
    <scope>NUCLEOTIDE SEQUENCE [LARGE SCALE GENOMIC DNA]</scope>
    <source>
        <strain evidence="3">CGMCC 4.3506</strain>
    </source>
</reference>
<dbReference type="PANTHER" id="PTHR35908:SF1">
    <property type="entry name" value="CONSERVED PROTEIN"/>
    <property type="match status" value="1"/>
</dbReference>
<evidence type="ECO:0000313" key="3">
    <source>
        <dbReference type="Proteomes" id="UP000199623"/>
    </source>
</evidence>
<protein>
    <recommendedName>
        <fullName evidence="1">Glyoxalase-like domain-containing protein</fullName>
    </recommendedName>
</protein>
<dbReference type="CDD" id="cd06587">
    <property type="entry name" value="VOC"/>
    <property type="match status" value="1"/>
</dbReference>